<keyword evidence="1" id="KW-0812">Transmembrane</keyword>
<reference evidence="2 3" key="1">
    <citation type="submission" date="2024-06" db="EMBL/GenBank/DDBJ databases">
        <title>The Natural Products Discovery Center: Release of the First 8490 Sequenced Strains for Exploring Actinobacteria Biosynthetic Diversity.</title>
        <authorList>
            <person name="Kalkreuter E."/>
            <person name="Kautsar S.A."/>
            <person name="Yang D."/>
            <person name="Bader C.D."/>
            <person name="Teijaro C.N."/>
            <person name="Fluegel L."/>
            <person name="Davis C.M."/>
            <person name="Simpson J.R."/>
            <person name="Lauterbach L."/>
            <person name="Steele A.D."/>
            <person name="Gui C."/>
            <person name="Meng S."/>
            <person name="Li G."/>
            <person name="Viehrig K."/>
            <person name="Ye F."/>
            <person name="Su P."/>
            <person name="Kiefer A.F."/>
            <person name="Nichols A."/>
            <person name="Cepeda A.J."/>
            <person name="Yan W."/>
            <person name="Fan B."/>
            <person name="Jiang Y."/>
            <person name="Adhikari A."/>
            <person name="Zheng C.-J."/>
            <person name="Schuster L."/>
            <person name="Cowan T.M."/>
            <person name="Smanski M.J."/>
            <person name="Chevrette M.G."/>
            <person name="De Carvalho L.P.S."/>
            <person name="Shen B."/>
        </authorList>
    </citation>
    <scope>NUCLEOTIDE SEQUENCE [LARGE SCALE GENOMIC DNA]</scope>
    <source>
        <strain evidence="2 3">NPDC019583</strain>
    </source>
</reference>
<keyword evidence="1" id="KW-0472">Membrane</keyword>
<dbReference type="RefSeq" id="WP_359786508.1">
    <property type="nucleotide sequence ID" value="NZ_JBEYBN010000007.1"/>
</dbReference>
<dbReference type="EMBL" id="JBEYBN010000007">
    <property type="protein sequence ID" value="MEU2266317.1"/>
    <property type="molecule type" value="Genomic_DNA"/>
</dbReference>
<gene>
    <name evidence="2" type="ORF">ABZ568_07740</name>
</gene>
<feature type="transmembrane region" description="Helical" evidence="1">
    <location>
        <begin position="33"/>
        <end position="51"/>
    </location>
</feature>
<proteinExistence type="predicted"/>
<comment type="caution">
    <text evidence="2">The sequence shown here is derived from an EMBL/GenBank/DDBJ whole genome shotgun (WGS) entry which is preliminary data.</text>
</comment>
<organism evidence="2 3">
    <name type="scientific">Streptomyces olindensis</name>
    <dbReference type="NCBI Taxonomy" id="358823"/>
    <lineage>
        <taxon>Bacteria</taxon>
        <taxon>Bacillati</taxon>
        <taxon>Actinomycetota</taxon>
        <taxon>Actinomycetes</taxon>
        <taxon>Kitasatosporales</taxon>
        <taxon>Streptomycetaceae</taxon>
        <taxon>Streptomyces</taxon>
    </lineage>
</organism>
<evidence type="ECO:0000256" key="1">
    <source>
        <dbReference type="SAM" id="Phobius"/>
    </source>
</evidence>
<dbReference type="Proteomes" id="UP001550603">
    <property type="component" value="Unassembled WGS sequence"/>
</dbReference>
<keyword evidence="3" id="KW-1185">Reference proteome</keyword>
<feature type="transmembrane region" description="Helical" evidence="1">
    <location>
        <begin position="107"/>
        <end position="128"/>
    </location>
</feature>
<feature type="transmembrane region" description="Helical" evidence="1">
    <location>
        <begin position="6"/>
        <end position="26"/>
    </location>
</feature>
<protein>
    <recommendedName>
        <fullName evidence="4">Integral membrane protein</fullName>
    </recommendedName>
</protein>
<name>A0ABV2XR78_9ACTN</name>
<evidence type="ECO:0008006" key="4">
    <source>
        <dbReference type="Google" id="ProtNLM"/>
    </source>
</evidence>
<evidence type="ECO:0000313" key="2">
    <source>
        <dbReference type="EMBL" id="MEU2266317.1"/>
    </source>
</evidence>
<sequence>MTLLPVFVGLVVGWVALRGLLAYLWLPGWAKACAVLAMPLAAVAWVAVMIADDPFLFPETAPCPREPMAEGVLGDGRVSGVSEPFPPRAYCVWEDGTTYDLAPGAAFVFWVSFAAVVVPLGLGLWHAVRNPKSLLR</sequence>
<keyword evidence="1" id="KW-1133">Transmembrane helix</keyword>
<evidence type="ECO:0000313" key="3">
    <source>
        <dbReference type="Proteomes" id="UP001550603"/>
    </source>
</evidence>
<accession>A0ABV2XR78</accession>